<keyword evidence="2" id="KW-1185">Reference proteome</keyword>
<dbReference type="Gene3D" id="3.40.50.1240">
    <property type="entry name" value="Phosphoglycerate mutase-like"/>
    <property type="match status" value="1"/>
</dbReference>
<dbReference type="EMBL" id="BMIG01000003">
    <property type="protein sequence ID" value="GGA93190.1"/>
    <property type="molecule type" value="Genomic_DNA"/>
</dbReference>
<proteinExistence type="predicted"/>
<reference evidence="1" key="1">
    <citation type="journal article" date="2014" name="Int. J. Syst. Evol. Microbiol.">
        <title>Complete genome sequence of Corynebacterium casei LMG S-19264T (=DSM 44701T), isolated from a smear-ripened cheese.</title>
        <authorList>
            <consortium name="US DOE Joint Genome Institute (JGI-PGF)"/>
            <person name="Walter F."/>
            <person name="Albersmeier A."/>
            <person name="Kalinowski J."/>
            <person name="Ruckert C."/>
        </authorList>
    </citation>
    <scope>NUCLEOTIDE SEQUENCE</scope>
    <source>
        <strain evidence="1">CGMCC 1.15322</strain>
    </source>
</reference>
<evidence type="ECO:0000313" key="2">
    <source>
        <dbReference type="Proteomes" id="UP000620596"/>
    </source>
</evidence>
<dbReference type="InterPro" id="IPR029033">
    <property type="entry name" value="His_PPase_superfam"/>
</dbReference>
<dbReference type="SUPFAM" id="SSF53254">
    <property type="entry name" value="Phosphoglycerate mutase-like"/>
    <property type="match status" value="1"/>
</dbReference>
<dbReference type="SMART" id="SM00855">
    <property type="entry name" value="PGAM"/>
    <property type="match status" value="1"/>
</dbReference>
<organism evidence="1 2">
    <name type="scientific">Polaromonas eurypsychrophila</name>
    <dbReference type="NCBI Taxonomy" id="1614635"/>
    <lineage>
        <taxon>Bacteria</taxon>
        <taxon>Pseudomonadati</taxon>
        <taxon>Pseudomonadota</taxon>
        <taxon>Betaproteobacteria</taxon>
        <taxon>Burkholderiales</taxon>
        <taxon>Comamonadaceae</taxon>
        <taxon>Polaromonas</taxon>
    </lineage>
</organism>
<dbReference type="AlphaFoldDB" id="A0A916SC29"/>
<protein>
    <submittedName>
        <fullName evidence="1">Phosphoglycerate mutase</fullName>
    </submittedName>
</protein>
<dbReference type="RefSeq" id="WP_188707509.1">
    <property type="nucleotide sequence ID" value="NZ_BMIG01000003.1"/>
</dbReference>
<accession>A0A916SC29</accession>
<reference evidence="1" key="2">
    <citation type="submission" date="2020-09" db="EMBL/GenBank/DDBJ databases">
        <authorList>
            <person name="Sun Q."/>
            <person name="Zhou Y."/>
        </authorList>
    </citation>
    <scope>NUCLEOTIDE SEQUENCE</scope>
    <source>
        <strain evidence="1">CGMCC 1.15322</strain>
    </source>
</reference>
<comment type="caution">
    <text evidence="1">The sequence shown here is derived from an EMBL/GenBank/DDBJ whole genome shotgun (WGS) entry which is preliminary data.</text>
</comment>
<dbReference type="Proteomes" id="UP000620596">
    <property type="component" value="Unassembled WGS sequence"/>
</dbReference>
<gene>
    <name evidence="1" type="ORF">GCM10011496_12750</name>
</gene>
<evidence type="ECO:0000313" key="1">
    <source>
        <dbReference type="EMBL" id="GGA93190.1"/>
    </source>
</evidence>
<dbReference type="Pfam" id="PF00300">
    <property type="entry name" value="His_Phos_1"/>
    <property type="match status" value="1"/>
</dbReference>
<dbReference type="InterPro" id="IPR013078">
    <property type="entry name" value="His_Pase_superF_clade-1"/>
</dbReference>
<name>A0A916SC29_9BURK</name>
<sequence>MKLWLVRHAQVLFTPGTCYGALDVPAGPEVTLACAHALAAVLPAGACISTSPLQRCEQLTRALIGLRPDLICKTDARLQEMNFGTWEGRPWADIARSEFDDWTANFADHAVGSHGESVGGVMARVAQAFDELPNAPDHVWITHAGIIRAVQLLASGVRQISRADQWPQDGVACGQWRTLELSLDKPSAR</sequence>